<dbReference type="InterPro" id="IPR045621">
    <property type="entry name" value="BPD_transp_1_N"/>
</dbReference>
<dbReference type="Pfam" id="PF00528">
    <property type="entry name" value="BPD_transp_1"/>
    <property type="match status" value="1"/>
</dbReference>
<reference evidence="10 11" key="1">
    <citation type="journal article" date="2013" name="Int. J. Syst. Evol. Microbiol.">
        <title>Celerinatantimonas yamalensis sp. nov., a cold-adapted diazotrophic bacterium from a cold permafrost brine.</title>
        <authorList>
            <person name="Shcherbakova V."/>
            <person name="Chuvilskaya N."/>
            <person name="Rivkina E."/>
            <person name="Demidov N."/>
            <person name="Uchaeva V."/>
            <person name="Suetin S."/>
            <person name="Suzina N."/>
            <person name="Gilichinsky D."/>
        </authorList>
    </citation>
    <scope>NUCLEOTIDE SEQUENCE [LARGE SCALE GENOMIC DNA]</scope>
    <source>
        <strain evidence="10 11">C7</strain>
    </source>
</reference>
<dbReference type="RefSeq" id="WP_408624494.1">
    <property type="nucleotide sequence ID" value="NZ_JBEQCT010000007.1"/>
</dbReference>
<evidence type="ECO:0000256" key="3">
    <source>
        <dbReference type="ARBA" id="ARBA00022475"/>
    </source>
</evidence>
<evidence type="ECO:0000256" key="7">
    <source>
        <dbReference type="ARBA" id="ARBA00024202"/>
    </source>
</evidence>
<comment type="similarity">
    <text evidence="7">Belongs to the binding-protein-dependent transport system permease family. OppBC subfamily.</text>
</comment>
<keyword evidence="11" id="KW-1185">Reference proteome</keyword>
<feature type="transmembrane region" description="Helical" evidence="8">
    <location>
        <begin position="100"/>
        <end position="121"/>
    </location>
</feature>
<keyword evidence="6 8" id="KW-0472">Membrane</keyword>
<evidence type="ECO:0000256" key="2">
    <source>
        <dbReference type="ARBA" id="ARBA00022448"/>
    </source>
</evidence>
<dbReference type="PANTHER" id="PTHR43163">
    <property type="entry name" value="DIPEPTIDE TRANSPORT SYSTEM PERMEASE PROTEIN DPPB-RELATED"/>
    <property type="match status" value="1"/>
</dbReference>
<dbReference type="Pfam" id="PF19300">
    <property type="entry name" value="BPD_transp_1_N"/>
    <property type="match status" value="1"/>
</dbReference>
<evidence type="ECO:0000256" key="8">
    <source>
        <dbReference type="RuleBase" id="RU363032"/>
    </source>
</evidence>
<keyword evidence="3" id="KW-1003">Cell membrane</keyword>
<feature type="domain" description="ABC transmembrane type-1" evidence="9">
    <location>
        <begin position="94"/>
        <end position="297"/>
    </location>
</feature>
<dbReference type="SUPFAM" id="SSF161098">
    <property type="entry name" value="MetI-like"/>
    <property type="match status" value="1"/>
</dbReference>
<proteinExistence type="inferred from homology"/>
<feature type="transmembrane region" description="Helical" evidence="8">
    <location>
        <begin position="171"/>
        <end position="190"/>
    </location>
</feature>
<dbReference type="EMBL" id="JBEQCT010000007">
    <property type="protein sequence ID" value="MFM2486208.1"/>
    <property type="molecule type" value="Genomic_DNA"/>
</dbReference>
<gene>
    <name evidence="10" type="primary">oppB</name>
    <name evidence="10" type="ORF">ABUE30_14245</name>
</gene>
<evidence type="ECO:0000256" key="1">
    <source>
        <dbReference type="ARBA" id="ARBA00004651"/>
    </source>
</evidence>
<keyword evidence="2 8" id="KW-0813">Transport</keyword>
<dbReference type="InterPro" id="IPR000515">
    <property type="entry name" value="MetI-like"/>
</dbReference>
<dbReference type="Proteomes" id="UP001629953">
    <property type="component" value="Unassembled WGS sequence"/>
</dbReference>
<evidence type="ECO:0000256" key="4">
    <source>
        <dbReference type="ARBA" id="ARBA00022692"/>
    </source>
</evidence>
<feature type="transmembrane region" description="Helical" evidence="8">
    <location>
        <begin position="9"/>
        <end position="30"/>
    </location>
</feature>
<protein>
    <submittedName>
        <fullName evidence="10">Oligopeptide ABC transporter permease OppB</fullName>
    </submittedName>
</protein>
<keyword evidence="4 8" id="KW-0812">Transmembrane</keyword>
<evidence type="ECO:0000256" key="5">
    <source>
        <dbReference type="ARBA" id="ARBA00022989"/>
    </source>
</evidence>
<dbReference type="NCBIfam" id="NF007008">
    <property type="entry name" value="PRK09471.1"/>
    <property type="match status" value="1"/>
</dbReference>
<keyword evidence="5 8" id="KW-1133">Transmembrane helix</keyword>
<comment type="subcellular location">
    <subcellularLocation>
        <location evidence="1 8">Cell membrane</location>
        <topology evidence="1 8">Multi-pass membrane protein</topology>
    </subcellularLocation>
</comment>
<accession>A0ABW9G9D1</accession>
<comment type="caution">
    <text evidence="10">The sequence shown here is derived from an EMBL/GenBank/DDBJ whole genome shotgun (WGS) entry which is preliminary data.</text>
</comment>
<evidence type="ECO:0000256" key="6">
    <source>
        <dbReference type="ARBA" id="ARBA00023136"/>
    </source>
</evidence>
<dbReference type="PANTHER" id="PTHR43163:SF6">
    <property type="entry name" value="DIPEPTIDE TRANSPORT SYSTEM PERMEASE PROTEIN DPPB-RELATED"/>
    <property type="match status" value="1"/>
</dbReference>
<dbReference type="CDD" id="cd06261">
    <property type="entry name" value="TM_PBP2"/>
    <property type="match status" value="1"/>
</dbReference>
<dbReference type="InterPro" id="IPR035906">
    <property type="entry name" value="MetI-like_sf"/>
</dbReference>
<evidence type="ECO:0000313" key="11">
    <source>
        <dbReference type="Proteomes" id="UP001629953"/>
    </source>
</evidence>
<name>A0ABW9G9D1_9GAMM</name>
<dbReference type="PROSITE" id="PS50928">
    <property type="entry name" value="ABC_TM1"/>
    <property type="match status" value="1"/>
</dbReference>
<feature type="transmembrane region" description="Helical" evidence="8">
    <location>
        <begin position="133"/>
        <end position="159"/>
    </location>
</feature>
<feature type="transmembrane region" description="Helical" evidence="8">
    <location>
        <begin position="229"/>
        <end position="254"/>
    </location>
</feature>
<dbReference type="Gene3D" id="1.10.3720.10">
    <property type="entry name" value="MetI-like"/>
    <property type="match status" value="1"/>
</dbReference>
<evidence type="ECO:0000313" key="10">
    <source>
        <dbReference type="EMBL" id="MFM2486208.1"/>
    </source>
</evidence>
<sequence>MFFYILKRVFYAIPTLLIIITLAFFMMRLAPGGPFDTERQLPPEIEANILKSYNLDKPLYEQYFIYVDHLVHFDFGPSYKYRDFSVTELIESGLPASMKIGGLAILLATLIGILLGILAALNQNKRLDYFIMSVAMTGIAIPNFVIAPVLSLILGVYLSWLPVGGWGNGDLHHIILPVFCLALPQIAYIARLCRGSMVEILHSNFVTTARAKGLRERIVVFRHALKGGLLPVITFLGPAIASITTGSVVIESIFDIPGIGRYFVNGALNRDYPLVMGVVVFYAALIIFLNLAVDIIYSFIDPKLKLGDRK</sequence>
<organism evidence="10 11">
    <name type="scientific">Celerinatantimonas yamalensis</name>
    <dbReference type="NCBI Taxonomy" id="559956"/>
    <lineage>
        <taxon>Bacteria</taxon>
        <taxon>Pseudomonadati</taxon>
        <taxon>Pseudomonadota</taxon>
        <taxon>Gammaproteobacteria</taxon>
        <taxon>Celerinatantimonadaceae</taxon>
        <taxon>Celerinatantimonas</taxon>
    </lineage>
</organism>
<feature type="transmembrane region" description="Helical" evidence="8">
    <location>
        <begin position="274"/>
        <end position="300"/>
    </location>
</feature>
<evidence type="ECO:0000259" key="9">
    <source>
        <dbReference type="PROSITE" id="PS50928"/>
    </source>
</evidence>